<accession>A0A5C6LAV8</accession>
<name>A0A5C6LAV8_9BACT</name>
<gene>
    <name evidence="2" type="ORF">FSA04_04400</name>
</gene>
<dbReference type="EMBL" id="VOIF01000004">
    <property type="protein sequence ID" value="TWV75927.1"/>
    <property type="molecule type" value="Genomic_DNA"/>
</dbReference>
<evidence type="ECO:0000313" key="3">
    <source>
        <dbReference type="Proteomes" id="UP000315833"/>
    </source>
</evidence>
<evidence type="ECO:0000313" key="2">
    <source>
        <dbReference type="EMBL" id="TWV75927.1"/>
    </source>
</evidence>
<feature type="chain" id="PRO_5023024736" evidence="1">
    <location>
        <begin position="25"/>
        <end position="380"/>
    </location>
</feature>
<reference evidence="2 3" key="1">
    <citation type="submission" date="2019-07" db="EMBL/GenBank/DDBJ databases">
        <title>Genome sequencing of Bacteroides dorei iSURF_12.</title>
        <authorList>
            <person name="Sevigny J.L."/>
            <person name="Ruoff K.L."/>
            <person name="Price C.E."/>
            <person name="Valls R.A."/>
            <person name="O'Toole G.A."/>
        </authorList>
    </citation>
    <scope>NUCLEOTIDE SEQUENCE [LARGE SCALE GENOMIC DNA]</scope>
    <source>
        <strain evidence="2 3">ANK132K_1B</strain>
    </source>
</reference>
<comment type="caution">
    <text evidence="2">The sequence shown here is derived from an EMBL/GenBank/DDBJ whole genome shotgun (WGS) entry which is preliminary data.</text>
</comment>
<evidence type="ECO:0000256" key="1">
    <source>
        <dbReference type="SAM" id="SignalP"/>
    </source>
</evidence>
<dbReference type="Proteomes" id="UP000315833">
    <property type="component" value="Unassembled WGS sequence"/>
</dbReference>
<proteinExistence type="predicted"/>
<feature type="signal peptide" evidence="1">
    <location>
        <begin position="1"/>
        <end position="24"/>
    </location>
</feature>
<dbReference type="PROSITE" id="PS51257">
    <property type="entry name" value="PROKAR_LIPOPROTEIN"/>
    <property type="match status" value="1"/>
</dbReference>
<dbReference type="RefSeq" id="WP_146264918.1">
    <property type="nucleotide sequence ID" value="NZ_VOIF01000004.1"/>
</dbReference>
<dbReference type="AlphaFoldDB" id="A0A5C6LAV8"/>
<protein>
    <submittedName>
        <fullName evidence="2">DUF4925 domain-containing protein</fullName>
    </submittedName>
</protein>
<sequence>MKKNLFYYLFAVICSVALFTSCSDDDDKIVSPVGETTFTDANGLQLTYSGATMLGKKVTFSPNAADATKATLTLAGELDLSSMINRSTGASPQAPGVIPGEITTVLNVENIVIDGDKVKFKGTDEKNGRTINYDGEATSSFLKLNLTVSLPANALAGTAFTTIEDGGLGSLYYKWDAAEFPYFGGTWDINSAIGLIISFTQIDGKTIPAMLAGILHKITFLPDGNIQAEYKDELTDAEWKTSDLNIATYTVDGDKIYLYLNPSQIAASVNRSIGVDDILGNLIPAVLPMLSNGIPLSYSVDSDGNVTAYLDTATLLPILKLVAPMFEDEEFVNSLIQMLTEQAGDMGYLVGMLKPVLVAMPQIIETTEVVQFGLKLAPVK</sequence>
<organism evidence="2 3">
    <name type="scientific">Phocaeicola dorei</name>
    <dbReference type="NCBI Taxonomy" id="357276"/>
    <lineage>
        <taxon>Bacteria</taxon>
        <taxon>Pseudomonadati</taxon>
        <taxon>Bacteroidota</taxon>
        <taxon>Bacteroidia</taxon>
        <taxon>Bacteroidales</taxon>
        <taxon>Bacteroidaceae</taxon>
        <taxon>Phocaeicola</taxon>
    </lineage>
</organism>
<keyword evidence="1" id="KW-0732">Signal</keyword>